<evidence type="ECO:0000313" key="2">
    <source>
        <dbReference type="Proteomes" id="UP000805193"/>
    </source>
</evidence>
<evidence type="ECO:0000313" key="1">
    <source>
        <dbReference type="EMBL" id="KAG0428873.1"/>
    </source>
</evidence>
<gene>
    <name evidence="1" type="ORF">HPB47_024173</name>
</gene>
<dbReference type="EMBL" id="JABSTQ010009471">
    <property type="protein sequence ID" value="KAG0428873.1"/>
    <property type="molecule type" value="Genomic_DNA"/>
</dbReference>
<accession>A0AC60Q764</accession>
<name>A0AC60Q764_IXOPE</name>
<comment type="caution">
    <text evidence="1">The sequence shown here is derived from an EMBL/GenBank/DDBJ whole genome shotgun (WGS) entry which is preliminary data.</text>
</comment>
<reference evidence="1 2" key="1">
    <citation type="journal article" date="2020" name="Cell">
        <title>Large-Scale Comparative Analyses of Tick Genomes Elucidate Their Genetic Diversity and Vector Capacities.</title>
        <authorList>
            <consortium name="Tick Genome and Microbiome Consortium (TIGMIC)"/>
            <person name="Jia N."/>
            <person name="Wang J."/>
            <person name="Shi W."/>
            <person name="Du L."/>
            <person name="Sun Y."/>
            <person name="Zhan W."/>
            <person name="Jiang J.F."/>
            <person name="Wang Q."/>
            <person name="Zhang B."/>
            <person name="Ji P."/>
            <person name="Bell-Sakyi L."/>
            <person name="Cui X.M."/>
            <person name="Yuan T.T."/>
            <person name="Jiang B.G."/>
            <person name="Yang W.F."/>
            <person name="Lam T.T."/>
            <person name="Chang Q.C."/>
            <person name="Ding S.J."/>
            <person name="Wang X.J."/>
            <person name="Zhu J.G."/>
            <person name="Ruan X.D."/>
            <person name="Zhao L."/>
            <person name="Wei J.T."/>
            <person name="Ye R.Z."/>
            <person name="Que T.C."/>
            <person name="Du C.H."/>
            <person name="Zhou Y.H."/>
            <person name="Cheng J.X."/>
            <person name="Dai P.F."/>
            <person name="Guo W.B."/>
            <person name="Han X.H."/>
            <person name="Huang E.J."/>
            <person name="Li L.F."/>
            <person name="Wei W."/>
            <person name="Gao Y.C."/>
            <person name="Liu J.Z."/>
            <person name="Shao H.Z."/>
            <person name="Wang X."/>
            <person name="Wang C.C."/>
            <person name="Yang T.C."/>
            <person name="Huo Q.B."/>
            <person name="Li W."/>
            <person name="Chen H.Y."/>
            <person name="Chen S.E."/>
            <person name="Zhou L.G."/>
            <person name="Ni X.B."/>
            <person name="Tian J.H."/>
            <person name="Sheng Y."/>
            <person name="Liu T."/>
            <person name="Pan Y.S."/>
            <person name="Xia L.Y."/>
            <person name="Li J."/>
            <person name="Zhao F."/>
            <person name="Cao W.C."/>
        </authorList>
    </citation>
    <scope>NUCLEOTIDE SEQUENCE [LARGE SCALE GENOMIC DNA]</scope>
    <source>
        <strain evidence="1">Iper-2018</strain>
    </source>
</reference>
<proteinExistence type="predicted"/>
<sequence length="1182" mass="124542">APKSVCREKDRMVQTGPPVSSGQTQPVEGAMSAPVEGPPHQPHQGEAPLPGVPQGPLVGPLAGPSGTALINLAFANADLVQRALPLSSQVPPQMTTITLTRDMRTEGQLNPAVQKPIIVTVSGLPGMVPVSKAQGCTGVDNCVQLTPISIGGPGGVVSLATSQTGLTPNKMIGCTVSAGGTLTPVTTTTMLMGKPITVIPASQATFGTLFAPVTTLAGNQSFGTAVLTTQPPPPPMSSVATALLPNNVVTVPTATISMATVSPAATTVPATTVAMGTFSTAPVSMATLPVTTVSSATVPTARGAMAPTPIAVASTVPTSTVPAPLATVSSVPTPIPVVLPTSVVTVQNAVPQTMTGGTTGGADADPTQPDFDPIQAMEWKDGIASLPGSNIRFGVLEVVTEDGEAPPSSEVKIAPKQADPESPLKSFVVPQYTVDAARIEEHSPAKVSGNGEVGPAAPAAAAEECLSRDRRSQVIICCQFCNCHGLQSEFVRDGHFCSQLCYVNFASRERIKRKEEHFKHKKRKFTPNGEDAGEEDLHQEQQGVRRLASADGPAEPRRPPVVRAPKAFSWNDYLEKEKATAAPAKLFREHQGVPVTRNGFRAGMKLEAVDPCHPSLFCVVTVAEVVGFRMRLHFDGYSDAFDFWANADSADVFPAGWCERTGHRLQPPKGYSQQEFSWPLYLKACRAQAAPKHLFSNRSVQAVPLGVRVGMKLEAHDRKDPQLVCVATLADVASESGRFLVHFDGWDSAYDYWADPGSPWVHPVHWAKEHGHTLTPPSGHKGPFSWDKYLSETKAAAVPGRLFRPRQLCPGWRRGLRLEAVDPLNPRLVRVATVAALQPPQGLLLHWDGWPPGPAGDCFVDEDSPDIHPAGWCAKTGHPLEPPPSHPVGTNALPGTCPTPGCSGLGHVKGPMFATHHSAYGCPYSKENLERDGPVPDRLHGTDPVPGAKAPDAEVNTVPPADTKDGLRRCPTPGCNGSGHLNQKYSVHHKASGCPLAERSAQGDDSSQDSVQSTAAPPQAPRGRGRPRKNKVPPTPTSNGPQKVSKVEGSAATNTLHRCVHQSVFCAPGGTPSAPPSAPPPAPPPGPEKSVCWEQHSRLLSHLDLVSGAVVAGWSVAQVATFVGSLPGCQATAKIFRDEQIDGEALLLLGQGDLVRTLRLKLGPALKVYSCILRFRATSSPD</sequence>
<organism evidence="1 2">
    <name type="scientific">Ixodes persulcatus</name>
    <name type="common">Taiga tick</name>
    <dbReference type="NCBI Taxonomy" id="34615"/>
    <lineage>
        <taxon>Eukaryota</taxon>
        <taxon>Metazoa</taxon>
        <taxon>Ecdysozoa</taxon>
        <taxon>Arthropoda</taxon>
        <taxon>Chelicerata</taxon>
        <taxon>Arachnida</taxon>
        <taxon>Acari</taxon>
        <taxon>Parasitiformes</taxon>
        <taxon>Ixodida</taxon>
        <taxon>Ixodoidea</taxon>
        <taxon>Ixodidae</taxon>
        <taxon>Ixodinae</taxon>
        <taxon>Ixodes</taxon>
    </lineage>
</organism>
<keyword evidence="2" id="KW-1185">Reference proteome</keyword>
<feature type="non-terminal residue" evidence="1">
    <location>
        <position position="1"/>
    </location>
</feature>
<dbReference type="Proteomes" id="UP000805193">
    <property type="component" value="Unassembled WGS sequence"/>
</dbReference>
<protein>
    <submittedName>
        <fullName evidence="1">Uncharacterized protein</fullName>
    </submittedName>
</protein>